<dbReference type="InterPro" id="IPR029058">
    <property type="entry name" value="AB_hydrolase_fold"/>
</dbReference>
<dbReference type="Pfam" id="PF02089">
    <property type="entry name" value="Palm_thioest"/>
    <property type="match status" value="1"/>
</dbReference>
<proteinExistence type="predicted"/>
<reference evidence="2" key="1">
    <citation type="submission" date="2015-04" db="EMBL/GenBank/DDBJ databases">
        <title>Physiological reanalysis, assessment of diazotrophy, and genome sequences of multiple isolates of Streptomyces thermoautotrophicus.</title>
        <authorList>
            <person name="MacKellar D.C."/>
            <person name="Lieber L."/>
            <person name="Norman J."/>
            <person name="Bolger A."/>
            <person name="Tobin C."/>
            <person name="Murray J.W."/>
            <person name="Chang R."/>
            <person name="Ford T."/>
            <person name="Nguyen P.Q."/>
            <person name="Woodward J."/>
            <person name="Permingeat H."/>
            <person name="Joshi N.S."/>
            <person name="Silver P.A."/>
            <person name="Usadel B."/>
            <person name="Rutherford A.W."/>
            <person name="Friesen M."/>
            <person name="Prell J."/>
        </authorList>
    </citation>
    <scope>NUCLEOTIDE SEQUENCE [LARGE SCALE GENOMIC DNA]</scope>
    <source>
        <strain evidence="2">H1</strain>
    </source>
</reference>
<comment type="caution">
    <text evidence="1">The sequence shown here is derived from an EMBL/GenBank/DDBJ whole genome shotgun (WGS) entry which is preliminary data.</text>
</comment>
<gene>
    <name evidence="1" type="ORF">LI90_1701</name>
</gene>
<protein>
    <recommendedName>
        <fullName evidence="3">Alpha/beta hydrolase</fullName>
    </recommendedName>
</protein>
<dbReference type="SUPFAM" id="SSF53474">
    <property type="entry name" value="alpha/beta-Hydrolases"/>
    <property type="match status" value="1"/>
</dbReference>
<dbReference type="PATRIC" id="fig|1469144.10.peg.1849"/>
<name>A0A132MS23_9ACTN</name>
<dbReference type="STRING" id="1469144.LI90_1701"/>
<evidence type="ECO:0000313" key="2">
    <source>
        <dbReference type="Proteomes" id="UP000070188"/>
    </source>
</evidence>
<accession>A0A132MS23</accession>
<dbReference type="RefSeq" id="WP_066886333.1">
    <property type="nucleotide sequence ID" value="NZ_LAXD01000001.1"/>
</dbReference>
<organism evidence="1 2">
    <name type="scientific">Carbonactinospora thermoautotrophica</name>
    <dbReference type="NCBI Taxonomy" id="1469144"/>
    <lineage>
        <taxon>Bacteria</taxon>
        <taxon>Bacillati</taxon>
        <taxon>Actinomycetota</taxon>
        <taxon>Actinomycetes</taxon>
        <taxon>Kitasatosporales</taxon>
        <taxon>Carbonactinosporaceae</taxon>
        <taxon>Carbonactinospora</taxon>
    </lineage>
</organism>
<dbReference type="OrthoDB" id="8871309at2"/>
<evidence type="ECO:0008006" key="3">
    <source>
        <dbReference type="Google" id="ProtNLM"/>
    </source>
</evidence>
<dbReference type="Proteomes" id="UP000070188">
    <property type="component" value="Unassembled WGS sequence"/>
</dbReference>
<dbReference type="EMBL" id="LAXD01000001">
    <property type="protein sequence ID" value="KWX00678.1"/>
    <property type="molecule type" value="Genomic_DNA"/>
</dbReference>
<sequence>MPTTALAPAGPNNRKPWDSLPLWQEIRTFTELGTLTSHPVWTDPPLDAAGLPVVLVGGLSVGPRMLNPLRTWLERANCRPIIAPTRYGVGCGEATAQCVQTTIRRYADRVGEPVVVIGYSRGGQFSRASTVRDPEPVRALITLASPLRSIFAVHPILKAKASALGMAGTLGVPGLMRFSCLWGACCRSLRQDLRAPFPAEVPFVSIYSEQDTMVDWRSCLDTEARHRHISASHLGMIASPQAFLAIAEELSAFVPSR</sequence>
<evidence type="ECO:0000313" key="1">
    <source>
        <dbReference type="EMBL" id="KWX00678.1"/>
    </source>
</evidence>
<keyword evidence="2" id="KW-1185">Reference proteome</keyword>
<dbReference type="Gene3D" id="3.40.50.1820">
    <property type="entry name" value="alpha/beta hydrolase"/>
    <property type="match status" value="1"/>
</dbReference>
<dbReference type="AlphaFoldDB" id="A0A132MS23"/>